<dbReference type="EMBL" id="KN831768">
    <property type="protein sequence ID" value="KIM48579.1"/>
    <property type="molecule type" value="Genomic_DNA"/>
</dbReference>
<reference evidence="1 2" key="1">
    <citation type="submission" date="2014-04" db="EMBL/GenBank/DDBJ databases">
        <authorList>
            <consortium name="DOE Joint Genome Institute"/>
            <person name="Kuo A."/>
            <person name="Gay G."/>
            <person name="Dore J."/>
            <person name="Kohler A."/>
            <person name="Nagy L.G."/>
            <person name="Floudas D."/>
            <person name="Copeland A."/>
            <person name="Barry K.W."/>
            <person name="Cichocki N."/>
            <person name="Veneault-Fourrey C."/>
            <person name="LaButti K."/>
            <person name="Lindquist E.A."/>
            <person name="Lipzen A."/>
            <person name="Lundell T."/>
            <person name="Morin E."/>
            <person name="Murat C."/>
            <person name="Sun H."/>
            <person name="Tunlid A."/>
            <person name="Henrissat B."/>
            <person name="Grigoriev I.V."/>
            <person name="Hibbett D.S."/>
            <person name="Martin F."/>
            <person name="Nordberg H.P."/>
            <person name="Cantor M.N."/>
            <person name="Hua S.X."/>
        </authorList>
    </citation>
    <scope>NUCLEOTIDE SEQUENCE [LARGE SCALE GENOMIC DNA]</scope>
    <source>
        <strain evidence="2">h7</strain>
    </source>
</reference>
<gene>
    <name evidence="1" type="ORF">M413DRAFT_437790</name>
</gene>
<protein>
    <submittedName>
        <fullName evidence="1">Uncharacterized protein</fullName>
    </submittedName>
</protein>
<dbReference type="HOGENOM" id="CLU_2961006_0_0_1"/>
<reference evidence="2" key="2">
    <citation type="submission" date="2015-01" db="EMBL/GenBank/DDBJ databases">
        <title>Evolutionary Origins and Diversification of the Mycorrhizal Mutualists.</title>
        <authorList>
            <consortium name="DOE Joint Genome Institute"/>
            <consortium name="Mycorrhizal Genomics Consortium"/>
            <person name="Kohler A."/>
            <person name="Kuo A."/>
            <person name="Nagy L.G."/>
            <person name="Floudas D."/>
            <person name="Copeland A."/>
            <person name="Barry K.W."/>
            <person name="Cichocki N."/>
            <person name="Veneault-Fourrey C."/>
            <person name="LaButti K."/>
            <person name="Lindquist E.A."/>
            <person name="Lipzen A."/>
            <person name="Lundell T."/>
            <person name="Morin E."/>
            <person name="Murat C."/>
            <person name="Riley R."/>
            <person name="Ohm R."/>
            <person name="Sun H."/>
            <person name="Tunlid A."/>
            <person name="Henrissat B."/>
            <person name="Grigoriev I.V."/>
            <person name="Hibbett D.S."/>
            <person name="Martin F."/>
        </authorList>
    </citation>
    <scope>NUCLEOTIDE SEQUENCE [LARGE SCALE GENOMIC DNA]</scope>
    <source>
        <strain evidence="2">h7</strain>
    </source>
</reference>
<name>A0A0C3CWR1_HEBCY</name>
<organism evidence="1 2">
    <name type="scientific">Hebeloma cylindrosporum</name>
    <dbReference type="NCBI Taxonomy" id="76867"/>
    <lineage>
        <taxon>Eukaryota</taxon>
        <taxon>Fungi</taxon>
        <taxon>Dikarya</taxon>
        <taxon>Basidiomycota</taxon>
        <taxon>Agaricomycotina</taxon>
        <taxon>Agaricomycetes</taxon>
        <taxon>Agaricomycetidae</taxon>
        <taxon>Agaricales</taxon>
        <taxon>Agaricineae</taxon>
        <taxon>Hymenogastraceae</taxon>
        <taxon>Hebeloma</taxon>
    </lineage>
</organism>
<accession>A0A0C3CWR1</accession>
<proteinExistence type="predicted"/>
<dbReference type="Proteomes" id="UP000053424">
    <property type="component" value="Unassembled WGS sequence"/>
</dbReference>
<sequence length="59" mass="6153">MTLGAGLLICNPGQPSSRAQSRVPSIATYAGLDSPTNSTTLILSKRLSVRDSPPRQPSS</sequence>
<evidence type="ECO:0000313" key="1">
    <source>
        <dbReference type="EMBL" id="KIM48579.1"/>
    </source>
</evidence>
<dbReference type="AlphaFoldDB" id="A0A0C3CWR1"/>
<keyword evidence="2" id="KW-1185">Reference proteome</keyword>
<evidence type="ECO:0000313" key="2">
    <source>
        <dbReference type="Proteomes" id="UP000053424"/>
    </source>
</evidence>